<evidence type="ECO:0000256" key="4">
    <source>
        <dbReference type="ARBA" id="ARBA00022679"/>
    </source>
</evidence>
<protein>
    <recommendedName>
        <fullName evidence="1">non-specific serine/threonine protein kinase</fullName>
        <ecNumber evidence="1">2.7.11.1</ecNumber>
    </recommendedName>
</protein>
<evidence type="ECO:0000256" key="8">
    <source>
        <dbReference type="ARBA" id="ARBA00022777"/>
    </source>
</evidence>
<accession>A0A2K3DRF7</accession>
<feature type="region of interest" description="Disordered" evidence="13">
    <location>
        <begin position="181"/>
        <end position="206"/>
    </location>
</feature>
<keyword evidence="10" id="KW-0067">ATP-binding</keyword>
<dbReference type="ExpressionAtlas" id="A0A2K3DRF7">
    <property type="expression patterns" value="baseline"/>
</dbReference>
<dbReference type="GeneID" id="5716867"/>
<dbReference type="InterPro" id="IPR011009">
    <property type="entry name" value="Kinase-like_dom_sf"/>
</dbReference>
<dbReference type="InterPro" id="IPR058783">
    <property type="entry name" value="IREH1/IRE-like_N"/>
</dbReference>
<dbReference type="InterPro" id="IPR000719">
    <property type="entry name" value="Prot_kinase_dom"/>
</dbReference>
<dbReference type="EC" id="2.7.11.1" evidence="1"/>
<evidence type="ECO:0000256" key="12">
    <source>
        <dbReference type="ARBA" id="ARBA00048679"/>
    </source>
</evidence>
<feature type="compositionally biased region" description="Acidic residues" evidence="13">
    <location>
        <begin position="1563"/>
        <end position="1585"/>
    </location>
</feature>
<dbReference type="InParanoid" id="A0A2K3DRF7"/>
<feature type="compositionally biased region" description="Low complexity" evidence="13">
    <location>
        <begin position="1466"/>
        <end position="1504"/>
    </location>
</feature>
<dbReference type="GO" id="GO:0005524">
    <property type="term" value="F:ATP binding"/>
    <property type="evidence" value="ECO:0007669"/>
    <property type="project" value="UniProtKB-KW"/>
</dbReference>
<feature type="region of interest" description="Disordered" evidence="13">
    <location>
        <begin position="856"/>
        <end position="881"/>
    </location>
</feature>
<dbReference type="Gramene" id="PNW83110">
    <property type="protein sequence ID" value="PNW83110"/>
    <property type="gene ID" value="CHLRE_06g306950v5"/>
</dbReference>
<feature type="compositionally biased region" description="Polar residues" evidence="13">
    <location>
        <begin position="1091"/>
        <end position="1105"/>
    </location>
</feature>
<feature type="region of interest" description="Disordered" evidence="13">
    <location>
        <begin position="1400"/>
        <end position="1449"/>
    </location>
</feature>
<dbReference type="SUPFAM" id="SSF56112">
    <property type="entry name" value="Protein kinase-like (PK-like)"/>
    <property type="match status" value="1"/>
</dbReference>
<evidence type="ECO:0000256" key="11">
    <source>
        <dbReference type="ARBA" id="ARBA00047899"/>
    </source>
</evidence>
<evidence type="ECO:0000256" key="9">
    <source>
        <dbReference type="ARBA" id="ARBA00022833"/>
    </source>
</evidence>
<feature type="region of interest" description="Disordered" evidence="13">
    <location>
        <begin position="1563"/>
        <end position="1619"/>
    </location>
</feature>
<keyword evidence="16" id="KW-1185">Reference proteome</keyword>
<feature type="compositionally biased region" description="Basic and acidic residues" evidence="13">
    <location>
        <begin position="570"/>
        <end position="581"/>
    </location>
</feature>
<dbReference type="STRING" id="3055.A0A2K3DRF7"/>
<feature type="domain" description="Protein kinase" evidence="14">
    <location>
        <begin position="888"/>
        <end position="1250"/>
    </location>
</feature>
<sequence length="1662" mass="176198">MDDLALLSRSGQAGSGPNFGQPGRSRAAPKRASVAGEAVIYEEQELNHPYPGVERSSSAEHRATHAAVRLASVPQAWDRCNSADGVDPAVAKQLATAVESKLKLAPLLAKRLERVSHSSGSFSSRSVTIVNSGQPGPSGRNTPQRRISGADYNKLNYLVTSLEGARGDRGLKVEGSARLPQVGVKETGGSPTTSKNGSANNHNFEEAKRQVDRDLRLFLEDVRDLYAQISLREGADVPIVLEVIASIMDIAEECLETPIEDFKLTITDIVDNIEEERSACQQRTIRALYTRLLFILTRCSRLLITEQQHLFATEPRNRRRHSQVFGPGFTTKTQKELGLHLPPQQQNSDTAGSTPKEEEEEEPVFRSHTMPVKTMFTMAQRLKQERPLDSSGWADGPQLARIESEQLPDSPAGPVGPVSASGQLEFNTLRHQSQSSDLEGFGGASDSSMTSASKKKKSLFGKISKGIKNFVADGFKRKVKEGLKETPDGLQRPQSEVVPAGQQHSVRFRIGSDQPHGMDSPGGSRRGTKTGVSDGNLDSSPPAPTRKLDQQRSVRFQETPVTIIGESDDSLSRRPPERDRASGSCSAGGAHAHAHAHSHSHAASGAGMSAGGAGPPLGPDADLDLEHGKRAKLMVHTEGPHTPPPMGPDGILGLDPSERTSASPQPSSELQALGTGRAKLFRRASVDLYALGHMAQPGMEPMSPDGAAPPDDLSVICSICEEAWLSTHLEEHSIHCAVLRTLSGNGLSIDAQLTTIANVLEEWLETPLAFPALGPAPNVFHVKNQLMKLIKAARNAAALQPDGSKVPTTRCFSIQAELGEMLETAEQAGKLAVVTQTYAHRVMRLISEKVNLLAETGGPRQRAQGGSDAGDSGTSTPRSMPGMSIEEFEIIKPISRGAFGRVYLARKLATGDLFAIKVMKKRDLIRKNMVESVTNERNILAMAQNPFVVRFYYSFTSRENLYIVMEYINGGDCYSLMRKFGALDEEVARQYIAETVLALEYCHAQGIIHRDLKPDNLLINAQGHVKLTDFGLSCVGVIDRTDNLNGPQPMDTDGPEHEGPDSAWGPSTEGNGYAGGDAMDASGPRPADEGPTSNTSLDGAMQSGSQHGGASGRVSVPGQALGAAASSLGLPPRPVVQHQRIVAPEHESRRAVGTPDYLAPELLLGTGHGPEVDWWALGAILYEFITGAPPFNAETPEEIFDNILDRRITWPDEDDMSCECRDLIDKLLHPNPLKRLGHRGAGEVKLHPWFEGLDWTGLVRNKAAFIPAVEDETDTSYFESKHVSQRSMAEDLDKLRTSVAGGSERSSAQAGPSSGPAQLGAGPSSGPAGGRTQVDRLKDAYHREGSGLRSVGSSNSHGSSHMSRTSYTGQAGAVASGGQMQCGPDSASLDAATVSRMCSSPSHAAHAQMHSSGPESAANPPGSYGGPRHSGNVTGGLVSGTLHPRNSVGSNSGVAPLLLGGVGARNSGSGARNSGSGARNSGSGARNSGSGARASASGSAGASGLSERPSPGSIGTGAGGTMSGLNTCGGTVEGTTDVGSLRGANMYEEAEDAYPDEDYVEEEGVEVDVEEHDEDEEALAGDGDGDGGPGSRPRAGVLLDEPTAGTASGSGDEEGIDLNHDPFNNFSFTNFTGLSAANMEKIQKLREHFNRRTSYSGPDQGG</sequence>
<dbReference type="Proteomes" id="UP000006906">
    <property type="component" value="Chromosome 6"/>
</dbReference>
<dbReference type="GO" id="GO:0008270">
    <property type="term" value="F:zinc ion binding"/>
    <property type="evidence" value="ECO:0007669"/>
    <property type="project" value="UniProtKB-KW"/>
</dbReference>
<feature type="compositionally biased region" description="Low complexity" evidence="13">
    <location>
        <begin position="1306"/>
        <end position="1326"/>
    </location>
</feature>
<feature type="region of interest" description="Disordered" evidence="13">
    <location>
        <begin position="1345"/>
        <end position="1367"/>
    </location>
</feature>
<dbReference type="PANTHER" id="PTHR24356:SF1">
    <property type="entry name" value="SERINE_THREONINE-PROTEIN KINASE GREATWALL"/>
    <property type="match status" value="1"/>
</dbReference>
<dbReference type="FunFam" id="1.10.510.10:FF:001418">
    <property type="entry name" value="Serine/threonine protein kinase 15"/>
    <property type="match status" value="1"/>
</dbReference>
<dbReference type="RefSeq" id="XP_042924431.1">
    <property type="nucleotide sequence ID" value="XM_043063725.1"/>
</dbReference>
<feature type="compositionally biased region" description="Low complexity" evidence="13">
    <location>
        <begin position="865"/>
        <end position="876"/>
    </location>
</feature>
<evidence type="ECO:0000259" key="14">
    <source>
        <dbReference type="PROSITE" id="PS50011"/>
    </source>
</evidence>
<evidence type="ECO:0000313" key="15">
    <source>
        <dbReference type="EMBL" id="PNW83110.1"/>
    </source>
</evidence>
<keyword evidence="6" id="KW-0547">Nucleotide-binding</keyword>
<dbReference type="Pfam" id="PF26031">
    <property type="entry name" value="IREH1"/>
    <property type="match status" value="1"/>
</dbReference>
<dbReference type="OrthoDB" id="162894at2759"/>
<keyword evidence="7" id="KW-0863">Zinc-finger</keyword>
<dbReference type="PANTHER" id="PTHR24356">
    <property type="entry name" value="SERINE/THREONINE-PROTEIN KINASE"/>
    <property type="match status" value="1"/>
</dbReference>
<organism evidence="15 16">
    <name type="scientific">Chlamydomonas reinhardtii</name>
    <name type="common">Chlamydomonas smithii</name>
    <dbReference type="NCBI Taxonomy" id="3055"/>
    <lineage>
        <taxon>Eukaryota</taxon>
        <taxon>Viridiplantae</taxon>
        <taxon>Chlorophyta</taxon>
        <taxon>core chlorophytes</taxon>
        <taxon>Chlorophyceae</taxon>
        <taxon>CS clade</taxon>
        <taxon>Chlamydomonadales</taxon>
        <taxon>Chlamydomonadaceae</taxon>
        <taxon>Chlamydomonas</taxon>
    </lineage>
</organism>
<dbReference type="FunFam" id="3.30.200.20:FF:000147">
    <property type="entry name" value="probable serine/threonine protein kinase IREH1"/>
    <property type="match status" value="1"/>
</dbReference>
<evidence type="ECO:0000256" key="10">
    <source>
        <dbReference type="ARBA" id="ARBA00022840"/>
    </source>
</evidence>
<feature type="compositionally biased region" description="Polar residues" evidence="13">
    <location>
        <begin position="127"/>
        <end position="145"/>
    </location>
</feature>
<comment type="catalytic activity">
    <reaction evidence="12">
        <text>L-seryl-[protein] + ATP = O-phospho-L-seryl-[protein] + ADP + H(+)</text>
        <dbReference type="Rhea" id="RHEA:17989"/>
        <dbReference type="Rhea" id="RHEA-COMP:9863"/>
        <dbReference type="Rhea" id="RHEA-COMP:11604"/>
        <dbReference type="ChEBI" id="CHEBI:15378"/>
        <dbReference type="ChEBI" id="CHEBI:29999"/>
        <dbReference type="ChEBI" id="CHEBI:30616"/>
        <dbReference type="ChEBI" id="CHEBI:83421"/>
        <dbReference type="ChEBI" id="CHEBI:456216"/>
        <dbReference type="EC" id="2.7.11.1"/>
    </reaction>
</comment>
<feature type="region of interest" description="Disordered" evidence="13">
    <location>
        <begin position="1297"/>
        <end position="1332"/>
    </location>
</feature>
<feature type="compositionally biased region" description="Polar residues" evidence="13">
    <location>
        <begin position="659"/>
        <end position="670"/>
    </location>
</feature>
<evidence type="ECO:0000256" key="2">
    <source>
        <dbReference type="ARBA" id="ARBA00022527"/>
    </source>
</evidence>
<dbReference type="Gene3D" id="3.30.200.20">
    <property type="entry name" value="Phosphorylase Kinase, domain 1"/>
    <property type="match status" value="2"/>
</dbReference>
<feature type="compositionally biased region" description="Polar residues" evidence="13">
    <location>
        <begin position="189"/>
        <end position="202"/>
    </location>
</feature>
<dbReference type="FunCoup" id="A0A2K3DRF7">
    <property type="interactions" value="660"/>
</dbReference>
<evidence type="ECO:0000313" key="16">
    <source>
        <dbReference type="Proteomes" id="UP000006906"/>
    </source>
</evidence>
<feature type="region of interest" description="Disordered" evidence="13">
    <location>
        <begin position="483"/>
        <end position="624"/>
    </location>
</feature>
<feature type="compositionally biased region" description="Polar residues" evidence="13">
    <location>
        <begin position="530"/>
        <end position="539"/>
    </location>
</feature>
<reference evidence="15 16" key="1">
    <citation type="journal article" date="2007" name="Science">
        <title>The Chlamydomonas genome reveals the evolution of key animal and plant functions.</title>
        <authorList>
            <person name="Merchant S.S."/>
            <person name="Prochnik S.E."/>
            <person name="Vallon O."/>
            <person name="Harris E.H."/>
            <person name="Karpowicz S.J."/>
            <person name="Witman G.B."/>
            <person name="Terry A."/>
            <person name="Salamov A."/>
            <person name="Fritz-Laylin L.K."/>
            <person name="Marechal-Drouard L."/>
            <person name="Marshall W.F."/>
            <person name="Qu L.H."/>
            <person name="Nelson D.R."/>
            <person name="Sanderfoot A.A."/>
            <person name="Spalding M.H."/>
            <person name="Kapitonov V.V."/>
            <person name="Ren Q."/>
            <person name="Ferris P."/>
            <person name="Lindquist E."/>
            <person name="Shapiro H."/>
            <person name="Lucas S.M."/>
            <person name="Grimwood J."/>
            <person name="Schmutz J."/>
            <person name="Cardol P."/>
            <person name="Cerutti H."/>
            <person name="Chanfreau G."/>
            <person name="Chen C.L."/>
            <person name="Cognat V."/>
            <person name="Croft M.T."/>
            <person name="Dent R."/>
            <person name="Dutcher S."/>
            <person name="Fernandez E."/>
            <person name="Fukuzawa H."/>
            <person name="Gonzalez-Ballester D."/>
            <person name="Gonzalez-Halphen D."/>
            <person name="Hallmann A."/>
            <person name="Hanikenne M."/>
            <person name="Hippler M."/>
            <person name="Inwood W."/>
            <person name="Jabbari K."/>
            <person name="Kalanon M."/>
            <person name="Kuras R."/>
            <person name="Lefebvre P.A."/>
            <person name="Lemaire S.D."/>
            <person name="Lobanov A.V."/>
            <person name="Lohr M."/>
            <person name="Manuell A."/>
            <person name="Meier I."/>
            <person name="Mets L."/>
            <person name="Mittag M."/>
            <person name="Mittelmeier T."/>
            <person name="Moroney J.V."/>
            <person name="Moseley J."/>
            <person name="Napoli C."/>
            <person name="Nedelcu A.M."/>
            <person name="Niyogi K."/>
            <person name="Novoselov S.V."/>
            <person name="Paulsen I.T."/>
            <person name="Pazour G."/>
            <person name="Purton S."/>
            <person name="Ral J.P."/>
            <person name="Riano-Pachon D.M."/>
            <person name="Riekhof W."/>
            <person name="Rymarquis L."/>
            <person name="Schroda M."/>
            <person name="Stern D."/>
            <person name="Umen J."/>
            <person name="Willows R."/>
            <person name="Wilson N."/>
            <person name="Zimmer S.L."/>
            <person name="Allmer J."/>
            <person name="Balk J."/>
            <person name="Bisova K."/>
            <person name="Chen C.J."/>
            <person name="Elias M."/>
            <person name="Gendler K."/>
            <person name="Hauser C."/>
            <person name="Lamb M.R."/>
            <person name="Ledford H."/>
            <person name="Long J.C."/>
            <person name="Minagawa J."/>
            <person name="Page M.D."/>
            <person name="Pan J."/>
            <person name="Pootakham W."/>
            <person name="Roje S."/>
            <person name="Rose A."/>
            <person name="Stahlberg E."/>
            <person name="Terauchi A.M."/>
            <person name="Yang P."/>
            <person name="Ball S."/>
            <person name="Bowler C."/>
            <person name="Dieckmann C.L."/>
            <person name="Gladyshev V.N."/>
            <person name="Green P."/>
            <person name="Jorgensen R."/>
            <person name="Mayfield S."/>
            <person name="Mueller-Roeber B."/>
            <person name="Rajamani S."/>
            <person name="Sayre R.T."/>
            <person name="Brokstein P."/>
            <person name="Dubchak I."/>
            <person name="Goodstein D."/>
            <person name="Hornick L."/>
            <person name="Huang Y.W."/>
            <person name="Jhaveri J."/>
            <person name="Luo Y."/>
            <person name="Martinez D."/>
            <person name="Ngau W.C."/>
            <person name="Otillar B."/>
            <person name="Poliakov A."/>
            <person name="Porter A."/>
            <person name="Szajkowski L."/>
            <person name="Werner G."/>
            <person name="Zhou K."/>
            <person name="Grigoriev I.V."/>
            <person name="Rokhsar D.S."/>
            <person name="Grossman A.R."/>
        </authorList>
    </citation>
    <scope>NUCLEOTIDE SEQUENCE [LARGE SCALE GENOMIC DNA]</scope>
    <source>
        <strain evidence="16">CC-503</strain>
    </source>
</reference>
<feature type="region of interest" description="Disordered" evidence="13">
    <location>
        <begin position="1043"/>
        <end position="1116"/>
    </location>
</feature>
<dbReference type="KEGG" id="cre:CHLRE_06g306950v5"/>
<dbReference type="PROSITE" id="PS00108">
    <property type="entry name" value="PROTEIN_KINASE_ST"/>
    <property type="match status" value="1"/>
</dbReference>
<name>A0A2K3DRF7_CHLRE</name>
<evidence type="ECO:0000256" key="6">
    <source>
        <dbReference type="ARBA" id="ARBA00022741"/>
    </source>
</evidence>
<keyword evidence="9" id="KW-0862">Zinc</keyword>
<dbReference type="GO" id="GO:0035556">
    <property type="term" value="P:intracellular signal transduction"/>
    <property type="evidence" value="ECO:0000318"/>
    <property type="project" value="GO_Central"/>
</dbReference>
<dbReference type="CDD" id="cd05579">
    <property type="entry name" value="STKc_MAST_like"/>
    <property type="match status" value="1"/>
</dbReference>
<evidence type="ECO:0000256" key="13">
    <source>
        <dbReference type="SAM" id="MobiDB-lite"/>
    </source>
</evidence>
<dbReference type="EMBL" id="CM008967">
    <property type="protein sequence ID" value="PNW83110.1"/>
    <property type="molecule type" value="Genomic_DNA"/>
</dbReference>
<feature type="region of interest" description="Disordered" evidence="13">
    <location>
        <begin position="1466"/>
        <end position="1531"/>
    </location>
</feature>
<dbReference type="GO" id="GO:0004674">
    <property type="term" value="F:protein serine/threonine kinase activity"/>
    <property type="evidence" value="ECO:0000318"/>
    <property type="project" value="GO_Central"/>
</dbReference>
<feature type="compositionally biased region" description="Low complexity" evidence="13">
    <location>
        <begin position="1349"/>
        <end position="1366"/>
    </location>
</feature>
<dbReference type="PROSITE" id="PS50011">
    <property type="entry name" value="PROTEIN_KINASE_DOM"/>
    <property type="match status" value="1"/>
</dbReference>
<feature type="compositionally biased region" description="Polar residues" evidence="13">
    <location>
        <begin position="343"/>
        <end position="353"/>
    </location>
</feature>
<dbReference type="Pfam" id="PF00069">
    <property type="entry name" value="Pkinase"/>
    <property type="match status" value="2"/>
</dbReference>
<dbReference type="InterPro" id="IPR008271">
    <property type="entry name" value="Ser/Thr_kinase_AS"/>
</dbReference>
<feature type="region of interest" description="Disordered" evidence="13">
    <location>
        <begin position="1"/>
        <end position="33"/>
    </location>
</feature>
<comment type="catalytic activity">
    <reaction evidence="11">
        <text>L-threonyl-[protein] + ATP = O-phospho-L-threonyl-[protein] + ADP + H(+)</text>
        <dbReference type="Rhea" id="RHEA:46608"/>
        <dbReference type="Rhea" id="RHEA-COMP:11060"/>
        <dbReference type="Rhea" id="RHEA-COMP:11605"/>
        <dbReference type="ChEBI" id="CHEBI:15378"/>
        <dbReference type="ChEBI" id="CHEBI:30013"/>
        <dbReference type="ChEBI" id="CHEBI:30616"/>
        <dbReference type="ChEBI" id="CHEBI:61977"/>
        <dbReference type="ChEBI" id="CHEBI:456216"/>
        <dbReference type="EC" id="2.7.11.1"/>
    </reaction>
</comment>
<keyword evidence="8" id="KW-0418">Kinase</keyword>
<feature type="region of interest" description="Disordered" evidence="13">
    <location>
        <begin position="120"/>
        <end position="147"/>
    </location>
</feature>
<evidence type="ECO:0000256" key="7">
    <source>
        <dbReference type="ARBA" id="ARBA00022771"/>
    </source>
</evidence>
<keyword evidence="3" id="KW-0597">Phosphoprotein</keyword>
<keyword evidence="2" id="KW-0723">Serine/threonine-protein kinase</keyword>
<evidence type="ECO:0000256" key="5">
    <source>
        <dbReference type="ARBA" id="ARBA00022723"/>
    </source>
</evidence>
<dbReference type="SMART" id="SM00220">
    <property type="entry name" value="S_TKc"/>
    <property type="match status" value="1"/>
</dbReference>
<evidence type="ECO:0000256" key="1">
    <source>
        <dbReference type="ARBA" id="ARBA00012513"/>
    </source>
</evidence>
<dbReference type="Gene3D" id="1.10.510.10">
    <property type="entry name" value="Transferase(Phosphotransferase) domain 1"/>
    <property type="match status" value="2"/>
</dbReference>
<keyword evidence="4" id="KW-0808">Transferase</keyword>
<proteinExistence type="predicted"/>
<evidence type="ECO:0000256" key="3">
    <source>
        <dbReference type="ARBA" id="ARBA00022553"/>
    </source>
</evidence>
<feature type="region of interest" description="Disordered" evidence="13">
    <location>
        <begin position="636"/>
        <end position="671"/>
    </location>
</feature>
<gene>
    <name evidence="15" type="ORF">CHLRE_06g306950v5</name>
</gene>
<dbReference type="InterPro" id="IPR050236">
    <property type="entry name" value="Ser_Thr_kinase_AGC"/>
</dbReference>
<keyword evidence="5" id="KW-0479">Metal-binding</keyword>
<feature type="region of interest" description="Disordered" evidence="13">
    <location>
        <begin position="338"/>
        <end position="372"/>
    </location>
</feature>
<feature type="compositionally biased region" description="Low complexity" evidence="13">
    <location>
        <begin position="582"/>
        <end position="591"/>
    </location>
</feature>